<evidence type="ECO:0000259" key="1">
    <source>
        <dbReference type="PROSITE" id="PS50943"/>
    </source>
</evidence>
<comment type="caution">
    <text evidence="2">The sequence shown here is derived from an EMBL/GenBank/DDBJ whole genome shotgun (WGS) entry which is preliminary data.</text>
</comment>
<name>A0ABP4V6J9_9ACTN</name>
<evidence type="ECO:0000313" key="2">
    <source>
        <dbReference type="EMBL" id="GAA1718875.1"/>
    </source>
</evidence>
<dbReference type="Gene3D" id="1.10.260.40">
    <property type="entry name" value="lambda repressor-like DNA-binding domains"/>
    <property type="match status" value="1"/>
</dbReference>
<dbReference type="CDD" id="cd00093">
    <property type="entry name" value="HTH_XRE"/>
    <property type="match status" value="1"/>
</dbReference>
<dbReference type="EMBL" id="BAAANY010000043">
    <property type="protein sequence ID" value="GAA1718875.1"/>
    <property type="molecule type" value="Genomic_DNA"/>
</dbReference>
<protein>
    <submittedName>
        <fullName evidence="2">Helix-turn-helix transcriptional regulator</fullName>
    </submittedName>
</protein>
<dbReference type="InterPro" id="IPR001387">
    <property type="entry name" value="Cro/C1-type_HTH"/>
</dbReference>
<gene>
    <name evidence="2" type="ORF">GCM10009765_79100</name>
</gene>
<dbReference type="InterPro" id="IPR043917">
    <property type="entry name" value="DUF5753"/>
</dbReference>
<dbReference type="SMART" id="SM00530">
    <property type="entry name" value="HTH_XRE"/>
    <property type="match status" value="1"/>
</dbReference>
<dbReference type="RefSeq" id="WP_163570059.1">
    <property type="nucleotide sequence ID" value="NZ_BAAANY010000043.1"/>
</dbReference>
<feature type="domain" description="HTH cro/C1-type" evidence="1">
    <location>
        <begin position="16"/>
        <end position="72"/>
    </location>
</feature>
<accession>A0ABP4V6J9</accession>
<dbReference type="Pfam" id="PF13560">
    <property type="entry name" value="HTH_31"/>
    <property type="match status" value="1"/>
</dbReference>
<reference evidence="3" key="1">
    <citation type="journal article" date="2019" name="Int. J. Syst. Evol. Microbiol.">
        <title>The Global Catalogue of Microorganisms (GCM) 10K type strain sequencing project: providing services to taxonomists for standard genome sequencing and annotation.</title>
        <authorList>
            <consortium name="The Broad Institute Genomics Platform"/>
            <consortium name="The Broad Institute Genome Sequencing Center for Infectious Disease"/>
            <person name="Wu L."/>
            <person name="Ma J."/>
        </authorList>
    </citation>
    <scope>NUCLEOTIDE SEQUENCE [LARGE SCALE GENOMIC DNA]</scope>
    <source>
        <strain evidence="3">JCM 14718</strain>
    </source>
</reference>
<evidence type="ECO:0000313" key="3">
    <source>
        <dbReference type="Proteomes" id="UP001500618"/>
    </source>
</evidence>
<keyword evidence="3" id="KW-1185">Reference proteome</keyword>
<dbReference type="InterPro" id="IPR010982">
    <property type="entry name" value="Lambda_DNA-bd_dom_sf"/>
</dbReference>
<dbReference type="Pfam" id="PF19054">
    <property type="entry name" value="DUF5753"/>
    <property type="match status" value="1"/>
</dbReference>
<organism evidence="2 3">
    <name type="scientific">Fodinicola feengrottensis</name>
    <dbReference type="NCBI Taxonomy" id="435914"/>
    <lineage>
        <taxon>Bacteria</taxon>
        <taxon>Bacillati</taxon>
        <taxon>Actinomycetota</taxon>
        <taxon>Actinomycetes</taxon>
        <taxon>Mycobacteriales</taxon>
        <taxon>Fodinicola</taxon>
    </lineage>
</organism>
<sequence>MTSSVHQAREALGHRLRDIRKDAGLTGRDLAVRAGWHSSKISKIEYGKQTPSEDDIRTWCQHTGAHKQIPDLIATVRHIESMYVELRRSLGAGINRRQRAFGKRESTTSLMRWYEPLLIPGLLHTAEYAGAILRQVIDFYGTPDDLDTAAAARMERQQILYRSDHRFHFVVAHQALHTMVGNPEVMIGQLDRLLAVMSMPRVGLGIIPTDAPYVVPTNQFIMFDDQLVHLETVSAEINVTQPREIALYTKTFTALAGQAVTGAPARALITEALNHWRGQIPSDD</sequence>
<dbReference type="Proteomes" id="UP001500618">
    <property type="component" value="Unassembled WGS sequence"/>
</dbReference>
<proteinExistence type="predicted"/>
<dbReference type="PROSITE" id="PS50943">
    <property type="entry name" value="HTH_CROC1"/>
    <property type="match status" value="1"/>
</dbReference>
<dbReference type="SUPFAM" id="SSF47413">
    <property type="entry name" value="lambda repressor-like DNA-binding domains"/>
    <property type="match status" value="1"/>
</dbReference>